<dbReference type="eggNOG" id="COG1232">
    <property type="taxonomic scope" value="Bacteria"/>
</dbReference>
<dbReference type="OrthoDB" id="9767561at2"/>
<protein>
    <submittedName>
        <fullName evidence="2">Oxidoreductase</fullName>
    </submittedName>
</protein>
<dbReference type="InterPro" id="IPR036188">
    <property type="entry name" value="FAD/NAD-bd_sf"/>
</dbReference>
<dbReference type="SUPFAM" id="SSF51905">
    <property type="entry name" value="FAD/NAD(P)-binding domain"/>
    <property type="match status" value="1"/>
</dbReference>
<reference evidence="2 3" key="1">
    <citation type="submission" date="2017-01" db="EMBL/GenBank/DDBJ databases">
        <title>Genome Analysis of Deinococcus marmoris KOPRI26562.</title>
        <authorList>
            <person name="Kim J.H."/>
            <person name="Oh H.-M."/>
        </authorList>
    </citation>
    <scope>NUCLEOTIDE SEQUENCE [LARGE SCALE GENOMIC DNA]</scope>
    <source>
        <strain evidence="2 3">KOPRI26562</strain>
    </source>
</reference>
<sequence length="426" mass="45024">MHDTRQLDTVVVGAGLAGLTAARILSRAGQRVRVLEASGVLGGRVRSRVVDGFTLDAGYQVLFPSYPAVKRNLDLEALDLVPIPPSAAVRRGKREDVLGDPRRDPAALPSTLTTGVLGVADKLRVGKLALELLLPPPHTLLTGPDETTESYLRGQGFSEAALNNFFRPFFGGIFLRRELDTSARLFRYYLRMLIDGGAALPRAGMSAIPQQLAKGLDVQVNMRVTGLTAHGSHVTVQTSAGEVDAGNVIVATDPNTAAALLGQNVSRGSLGSTYLYYAADQEVDNQPRLLLNAETGLINNAHWLSNVLPGRVPPGQHLLAVTALGNHAEDDAELDASVRGELEHWYGEAAVSGLRTLAVERIPHAQYPQPPGYAATQPGHATGIDGVLLASEVTSMSGIQGAMESGEKAAAIVLDDLAALSRPRGG</sequence>
<evidence type="ECO:0000313" key="2">
    <source>
        <dbReference type="EMBL" id="OLV16859.1"/>
    </source>
</evidence>
<name>A0A1U7NVC0_9DEIO</name>
<dbReference type="GO" id="GO:0016491">
    <property type="term" value="F:oxidoreductase activity"/>
    <property type="evidence" value="ECO:0007669"/>
    <property type="project" value="InterPro"/>
</dbReference>
<feature type="domain" description="Amine oxidase" evidence="1">
    <location>
        <begin position="16"/>
        <end position="414"/>
    </location>
</feature>
<proteinExistence type="predicted"/>
<dbReference type="Pfam" id="PF01593">
    <property type="entry name" value="Amino_oxidase"/>
    <property type="match status" value="1"/>
</dbReference>
<evidence type="ECO:0000259" key="1">
    <source>
        <dbReference type="Pfam" id="PF01593"/>
    </source>
</evidence>
<keyword evidence="3" id="KW-1185">Reference proteome</keyword>
<dbReference type="Gene3D" id="3.50.50.60">
    <property type="entry name" value="FAD/NAD(P)-binding domain"/>
    <property type="match status" value="1"/>
</dbReference>
<dbReference type="EMBL" id="MSTI01000126">
    <property type="protein sequence ID" value="OLV16859.1"/>
    <property type="molecule type" value="Genomic_DNA"/>
</dbReference>
<dbReference type="AlphaFoldDB" id="A0A1U7NVC0"/>
<dbReference type="RefSeq" id="WP_075834830.1">
    <property type="nucleotide sequence ID" value="NZ_MSTI01000126.1"/>
</dbReference>
<dbReference type="PANTHER" id="PTHR42841">
    <property type="entry name" value="AMINE OXIDASE"/>
    <property type="match status" value="1"/>
</dbReference>
<dbReference type="InterPro" id="IPR002937">
    <property type="entry name" value="Amino_oxidase"/>
</dbReference>
<comment type="caution">
    <text evidence="2">The sequence shown here is derived from an EMBL/GenBank/DDBJ whole genome shotgun (WGS) entry which is preliminary data.</text>
</comment>
<evidence type="ECO:0000313" key="3">
    <source>
        <dbReference type="Proteomes" id="UP000186607"/>
    </source>
</evidence>
<dbReference type="STRING" id="249408.BOO71_0010786"/>
<organism evidence="2 3">
    <name type="scientific">Deinococcus marmoris</name>
    <dbReference type="NCBI Taxonomy" id="249408"/>
    <lineage>
        <taxon>Bacteria</taxon>
        <taxon>Thermotogati</taxon>
        <taxon>Deinococcota</taxon>
        <taxon>Deinococci</taxon>
        <taxon>Deinococcales</taxon>
        <taxon>Deinococcaceae</taxon>
        <taxon>Deinococcus</taxon>
    </lineage>
</organism>
<accession>A0A1U7NVC0</accession>
<gene>
    <name evidence="2" type="ORF">BOO71_0010786</name>
</gene>
<dbReference type="Proteomes" id="UP000186607">
    <property type="component" value="Unassembled WGS sequence"/>
</dbReference>